<name>A0A8J2Y7T0_9PROT</name>
<evidence type="ECO:0000256" key="6">
    <source>
        <dbReference type="ARBA" id="ARBA00048785"/>
    </source>
</evidence>
<sequence>MRSDALQQADDGAHDGHGLRVAVVQTRWNEEIIAMLRDACLATLREQGVKKIDTLTIPGAYEFPLTCQALGQSGKYDAVIAIGCVIRGDTPHFDYVAGEAARGITDAALATGVPVIFGVLTVNTHEQAESRANPVKDNKGREFALAAIEMANLITTIKEA</sequence>
<evidence type="ECO:0000256" key="4">
    <source>
        <dbReference type="ARBA" id="ARBA00022619"/>
    </source>
</evidence>
<feature type="binding site" evidence="7">
    <location>
        <position position="117"/>
    </location>
    <ligand>
        <name>5-amino-6-(D-ribitylamino)uracil</name>
        <dbReference type="ChEBI" id="CHEBI:15934"/>
    </ligand>
</feature>
<evidence type="ECO:0000256" key="1">
    <source>
        <dbReference type="ARBA" id="ARBA00004917"/>
    </source>
</evidence>
<feature type="binding site" evidence="7">
    <location>
        <position position="28"/>
    </location>
    <ligand>
        <name>5-amino-6-(D-ribitylamino)uracil</name>
        <dbReference type="ChEBI" id="CHEBI:15934"/>
    </ligand>
</feature>
<dbReference type="PANTHER" id="PTHR21058:SF0">
    <property type="entry name" value="6,7-DIMETHYL-8-RIBITYLLUMAZINE SYNTHASE"/>
    <property type="match status" value="1"/>
</dbReference>
<keyword evidence="4 7" id="KW-0686">Riboflavin biosynthesis</keyword>
<dbReference type="GO" id="GO:0009231">
    <property type="term" value="P:riboflavin biosynthetic process"/>
    <property type="evidence" value="ECO:0007669"/>
    <property type="project" value="UniProtKB-UniRule"/>
</dbReference>
<dbReference type="NCBIfam" id="TIGR00114">
    <property type="entry name" value="lumazine-synth"/>
    <property type="match status" value="1"/>
</dbReference>
<dbReference type="EC" id="2.5.1.78" evidence="3 7"/>
<dbReference type="SUPFAM" id="SSF52121">
    <property type="entry name" value="Lumazine synthase"/>
    <property type="match status" value="1"/>
</dbReference>
<organism evidence="8 9">
    <name type="scientific">Aquisalinus flavus</name>
    <dbReference type="NCBI Taxonomy" id="1526572"/>
    <lineage>
        <taxon>Bacteria</taxon>
        <taxon>Pseudomonadati</taxon>
        <taxon>Pseudomonadota</taxon>
        <taxon>Alphaproteobacteria</taxon>
        <taxon>Parvularculales</taxon>
        <taxon>Parvularculaceae</taxon>
        <taxon>Aquisalinus</taxon>
    </lineage>
</organism>
<evidence type="ECO:0000256" key="5">
    <source>
        <dbReference type="ARBA" id="ARBA00022679"/>
    </source>
</evidence>
<dbReference type="AlphaFoldDB" id="A0A8J2Y7T0"/>
<dbReference type="CDD" id="cd09209">
    <property type="entry name" value="Lumazine_synthase-I"/>
    <property type="match status" value="1"/>
</dbReference>
<dbReference type="InterPro" id="IPR034964">
    <property type="entry name" value="LS"/>
</dbReference>
<dbReference type="GO" id="GO:0009349">
    <property type="term" value="C:riboflavin synthase complex"/>
    <property type="evidence" value="ECO:0007669"/>
    <property type="project" value="UniProtKB-UniRule"/>
</dbReference>
<feature type="binding site" evidence="7">
    <location>
        <begin position="84"/>
        <end position="86"/>
    </location>
    <ligand>
        <name>5-amino-6-(D-ribitylamino)uracil</name>
        <dbReference type="ChEBI" id="CHEBI:15934"/>
    </ligand>
</feature>
<comment type="catalytic activity">
    <reaction evidence="6 7">
        <text>(2S)-2-hydroxy-3-oxobutyl phosphate + 5-amino-6-(D-ribitylamino)uracil = 6,7-dimethyl-8-(1-D-ribityl)lumazine + phosphate + 2 H2O + H(+)</text>
        <dbReference type="Rhea" id="RHEA:26152"/>
        <dbReference type="ChEBI" id="CHEBI:15377"/>
        <dbReference type="ChEBI" id="CHEBI:15378"/>
        <dbReference type="ChEBI" id="CHEBI:15934"/>
        <dbReference type="ChEBI" id="CHEBI:43474"/>
        <dbReference type="ChEBI" id="CHEBI:58201"/>
        <dbReference type="ChEBI" id="CHEBI:58830"/>
        <dbReference type="EC" id="2.5.1.78"/>
    </reaction>
</comment>
<dbReference type="InterPro" id="IPR002180">
    <property type="entry name" value="LS/RS"/>
</dbReference>
<dbReference type="Proteomes" id="UP000613582">
    <property type="component" value="Unassembled WGS sequence"/>
</dbReference>
<dbReference type="UniPathway" id="UPA00275">
    <property type="reaction ID" value="UER00404"/>
</dbReference>
<feature type="binding site" evidence="7">
    <location>
        <begin position="60"/>
        <end position="62"/>
    </location>
    <ligand>
        <name>5-amino-6-(D-ribitylamino)uracil</name>
        <dbReference type="ChEBI" id="CHEBI:15934"/>
    </ligand>
</feature>
<dbReference type="PANTHER" id="PTHR21058">
    <property type="entry name" value="6,7-DIMETHYL-8-RIBITYLLUMAZINE SYNTHASE DMRL SYNTHASE LUMAZINE SYNTHASE"/>
    <property type="match status" value="1"/>
</dbReference>
<dbReference type="GO" id="GO:0005829">
    <property type="term" value="C:cytosol"/>
    <property type="evidence" value="ECO:0007669"/>
    <property type="project" value="TreeGrafter"/>
</dbReference>
<reference evidence="8" key="1">
    <citation type="journal article" date="2014" name="Int. J. Syst. Evol. Microbiol.">
        <title>Complete genome sequence of Corynebacterium casei LMG S-19264T (=DSM 44701T), isolated from a smear-ripened cheese.</title>
        <authorList>
            <consortium name="US DOE Joint Genome Institute (JGI-PGF)"/>
            <person name="Walter F."/>
            <person name="Albersmeier A."/>
            <person name="Kalinowski J."/>
            <person name="Ruckert C."/>
        </authorList>
    </citation>
    <scope>NUCLEOTIDE SEQUENCE</scope>
    <source>
        <strain evidence="8">CGMCC 1.12921</strain>
    </source>
</reference>
<evidence type="ECO:0000313" key="9">
    <source>
        <dbReference type="Proteomes" id="UP000613582"/>
    </source>
</evidence>
<dbReference type="Pfam" id="PF00885">
    <property type="entry name" value="DMRL_synthase"/>
    <property type="match status" value="1"/>
</dbReference>
<dbReference type="GO" id="GO:0000906">
    <property type="term" value="F:6,7-dimethyl-8-ribityllumazine synthase activity"/>
    <property type="evidence" value="ECO:0007669"/>
    <property type="project" value="UniProtKB-UniRule"/>
</dbReference>
<feature type="binding site" evidence="7">
    <location>
        <position position="131"/>
    </location>
    <ligand>
        <name>(2S)-2-hydroxy-3-oxobutyl phosphate</name>
        <dbReference type="ChEBI" id="CHEBI:58830"/>
    </ligand>
</feature>
<protein>
    <recommendedName>
        <fullName evidence="3 7">6,7-dimethyl-8-ribityllumazine synthase</fullName>
        <shortName evidence="7">DMRL synthase</shortName>
        <shortName evidence="7">LS</shortName>
        <shortName evidence="7">Lumazine synthase</shortName>
        <ecNumber evidence="3 7">2.5.1.78</ecNumber>
    </recommendedName>
</protein>
<dbReference type="HAMAP" id="MF_00178">
    <property type="entry name" value="Lumazine_synth"/>
    <property type="match status" value="1"/>
</dbReference>
<evidence type="ECO:0000256" key="7">
    <source>
        <dbReference type="HAMAP-Rule" id="MF_00178"/>
    </source>
</evidence>
<comment type="similarity">
    <text evidence="2 7">Belongs to the DMRL synthase family.</text>
</comment>
<keyword evidence="9" id="KW-1185">Reference proteome</keyword>
<dbReference type="RefSeq" id="WP_188160633.1">
    <property type="nucleotide sequence ID" value="NZ_BMGH01000002.1"/>
</dbReference>
<evidence type="ECO:0000256" key="2">
    <source>
        <dbReference type="ARBA" id="ARBA00007424"/>
    </source>
</evidence>
<dbReference type="Gene3D" id="3.40.50.960">
    <property type="entry name" value="Lumazine/riboflavin synthase"/>
    <property type="match status" value="1"/>
</dbReference>
<dbReference type="EMBL" id="BMGH01000002">
    <property type="protein sequence ID" value="GGD18858.1"/>
    <property type="molecule type" value="Genomic_DNA"/>
</dbReference>
<proteinExistence type="inferred from homology"/>
<keyword evidence="5 7" id="KW-0808">Transferase</keyword>
<comment type="function">
    <text evidence="7">Catalyzes the formation of 6,7-dimethyl-8-ribityllumazine by condensation of 5-amino-6-(D-ribitylamino)uracil with 3,4-dihydroxy-2-butanone 4-phosphate. This is the penultimate step in the biosynthesis of riboflavin.</text>
</comment>
<feature type="active site" description="Proton donor" evidence="7">
    <location>
        <position position="92"/>
    </location>
</feature>
<accession>A0A8J2Y7T0</accession>
<reference evidence="8" key="2">
    <citation type="submission" date="2020-09" db="EMBL/GenBank/DDBJ databases">
        <authorList>
            <person name="Sun Q."/>
            <person name="Zhou Y."/>
        </authorList>
    </citation>
    <scope>NUCLEOTIDE SEQUENCE</scope>
    <source>
        <strain evidence="8">CGMCC 1.12921</strain>
    </source>
</reference>
<comment type="caution">
    <text evidence="8">The sequence shown here is derived from an EMBL/GenBank/DDBJ whole genome shotgun (WGS) entry which is preliminary data.</text>
</comment>
<gene>
    <name evidence="7" type="primary">ribH</name>
    <name evidence="8" type="ORF">GCM10011342_29460</name>
</gene>
<dbReference type="InterPro" id="IPR036467">
    <property type="entry name" value="LS/RS_sf"/>
</dbReference>
<evidence type="ECO:0000313" key="8">
    <source>
        <dbReference type="EMBL" id="GGD18858.1"/>
    </source>
</evidence>
<comment type="pathway">
    <text evidence="1 7">Cofactor biosynthesis; riboflavin biosynthesis; riboflavin from 2-hydroxy-3-oxobutyl phosphate and 5-amino-6-(D-ribitylamino)uracil: step 1/2.</text>
</comment>
<feature type="binding site" evidence="7">
    <location>
        <begin position="89"/>
        <end position="90"/>
    </location>
    <ligand>
        <name>(2S)-2-hydroxy-3-oxobutyl phosphate</name>
        <dbReference type="ChEBI" id="CHEBI:58830"/>
    </ligand>
</feature>
<evidence type="ECO:0000256" key="3">
    <source>
        <dbReference type="ARBA" id="ARBA00012664"/>
    </source>
</evidence>